<evidence type="ECO:0000256" key="1">
    <source>
        <dbReference type="SAM" id="MobiDB-lite"/>
    </source>
</evidence>
<feature type="region of interest" description="Disordered" evidence="1">
    <location>
        <begin position="912"/>
        <end position="932"/>
    </location>
</feature>
<sequence>MPKIIFTSQYMRDAPPAQLENYVKYIGTREGVEKIDESKLLLSATVKQQQLIQQIIRNILSAKDMLEYADYCESPTIGNATEFISLALEQNLNLIGKRENYVEYIAGRPRVERIGEHGLFTDAGVPVVLAQVQEDVCNHKGAVWTHVISLRREDAARLGYDSGRQWQDLLRSKKAMLCKHMKIDSENLRWYAAFHNESHHPHVHLMVYSAKDNDGFLTEPAIEAMRSELVHDIFRLDFAHIYEHQNEARSQLKQGAAEVMAELLSQVQDRVCENKSIEANLLLLSKRLQNTRGKKVFGYLKADVKAIIDRIVDELAKEERIDRIYRAWNDWQNEILKTYTNKLPPLPPLSQQKQFKSIKNMVIAEALRLSSHHVSFEDEAATEPELPESADGETEEAFMEPADVVFRAEWSQQYKLARKYLYGSEDMLQDFDKAYHLFLLEAESGNALAMHDLGRMFADGLGREIDLQAAHTWYEKALAAFLSAEEEKAKPYLEYRIGKMYAASLGTEQDYGQAASWFQQAVDKNHKYAQYSLGSLCYRGQGVSQNYAQALRLYTLSANQGNPYADYELAKMYRDGVGTPVNTAASDQHFKAAFPGFYRLEKDSHDDKLQYRLGQMLYTGTGTEKDVQAAVSYLEQSAQLGNVNAQYLLGKVCLETSIGNPTQAVAWMTKAAEAGNAGAQYALGKLYRDSTHVEKDIQKTVAMFKAAAEQKNEYAAYQLGRLYLSSEDIPKNVPEAVKWLTLSSDLGNAYAQYALAKLYLSGDGIPKNVGEAIRLFTLSAEKKNEFAAYQLGKLYLQGEDVPKNVEAAIRWLTASANQGNQYAQYALGKLYFYDGDVPRDKEKSLYWLGLAATQGNVYAQYFIDNIGSYRNPSVLLAATRLMHRLENLFREDYRRTAGIAAGQIDCKRRRKLQEKKQAQGHKRDDYAPQIHL</sequence>
<dbReference type="eggNOG" id="COG0790">
    <property type="taxonomic scope" value="Bacteria"/>
</dbReference>
<dbReference type="InterPro" id="IPR011990">
    <property type="entry name" value="TPR-like_helical_dom_sf"/>
</dbReference>
<dbReference type="SUPFAM" id="SSF81901">
    <property type="entry name" value="HCP-like"/>
    <property type="match status" value="4"/>
</dbReference>
<feature type="compositionally biased region" description="Basic and acidic residues" evidence="1">
    <location>
        <begin position="914"/>
        <end position="926"/>
    </location>
</feature>
<dbReference type="InterPro" id="IPR006597">
    <property type="entry name" value="Sel1-like"/>
</dbReference>
<dbReference type="EMBL" id="CP000673">
    <property type="protein sequence ID" value="EDK35841.1"/>
    <property type="molecule type" value="Genomic_DNA"/>
</dbReference>
<dbReference type="KEGG" id="ckl:CKL_3864"/>
<name>A5N3Z5_CLOK5</name>
<dbReference type="Pfam" id="PF08238">
    <property type="entry name" value="Sel1"/>
    <property type="match status" value="12"/>
</dbReference>
<dbReference type="RefSeq" id="WP_012104176.1">
    <property type="nucleotide sequence ID" value="NC_009706.1"/>
</dbReference>
<gene>
    <name evidence="2" type="ordered locus">CKL_3864</name>
</gene>
<dbReference type="InterPro" id="IPR050767">
    <property type="entry name" value="Sel1_AlgK"/>
</dbReference>
<accession>A5N3Z5</accession>
<evidence type="ECO:0008006" key="4">
    <source>
        <dbReference type="Google" id="ProtNLM"/>
    </source>
</evidence>
<dbReference type="PANTHER" id="PTHR11102:SF160">
    <property type="entry name" value="ERAD-ASSOCIATED E3 UBIQUITIN-PROTEIN LIGASE COMPONENT HRD3"/>
    <property type="match status" value="1"/>
</dbReference>
<dbReference type="STRING" id="431943.CKL_3864"/>
<reference evidence="2 3" key="1">
    <citation type="journal article" date="2008" name="Proc. Natl. Acad. Sci. U.S.A.">
        <title>The genome of Clostridium kluyveri, a strict anaerobe with unique metabolic features.</title>
        <authorList>
            <person name="Seedorf H."/>
            <person name="Fricke W.F."/>
            <person name="Veith B."/>
            <person name="Brueggemann H."/>
            <person name="Liesegang H."/>
            <person name="Strittmatter A."/>
            <person name="Miethke M."/>
            <person name="Buckel W."/>
            <person name="Hinderberger J."/>
            <person name="Li F."/>
            <person name="Hagemeier C."/>
            <person name="Thauer R.K."/>
            <person name="Gottschalk G."/>
        </authorList>
    </citation>
    <scope>NUCLEOTIDE SEQUENCE [LARGE SCALE GENOMIC DNA]</scope>
    <source>
        <strain evidence="3">ATCC 8527 / DSM 555 / NCIMB 10680</strain>
    </source>
</reference>
<evidence type="ECO:0000313" key="2">
    <source>
        <dbReference type="EMBL" id="EDK35841.1"/>
    </source>
</evidence>
<dbReference type="PANTHER" id="PTHR11102">
    <property type="entry name" value="SEL-1-LIKE PROTEIN"/>
    <property type="match status" value="1"/>
</dbReference>
<protein>
    <recommendedName>
        <fullName evidence="4">Sel1 repeat family protein</fullName>
    </recommendedName>
</protein>
<dbReference type="Gene3D" id="1.25.40.10">
    <property type="entry name" value="Tetratricopeptide repeat domain"/>
    <property type="match status" value="3"/>
</dbReference>
<dbReference type="Proteomes" id="UP000002411">
    <property type="component" value="Chromosome"/>
</dbReference>
<evidence type="ECO:0000313" key="3">
    <source>
        <dbReference type="Proteomes" id="UP000002411"/>
    </source>
</evidence>
<proteinExistence type="predicted"/>
<dbReference type="InterPro" id="IPR041073">
    <property type="entry name" value="MobL"/>
</dbReference>
<dbReference type="Pfam" id="PF18555">
    <property type="entry name" value="MobL"/>
    <property type="match status" value="1"/>
</dbReference>
<dbReference type="NCBIfam" id="NF041499">
    <property type="entry name" value="MobP3"/>
    <property type="match status" value="1"/>
</dbReference>
<dbReference type="AlphaFoldDB" id="A5N3Z5"/>
<keyword evidence="3" id="KW-1185">Reference proteome</keyword>
<dbReference type="SMART" id="SM00671">
    <property type="entry name" value="SEL1"/>
    <property type="match status" value="12"/>
</dbReference>
<organism evidence="2 3">
    <name type="scientific">Clostridium kluyveri (strain ATCC 8527 / DSM 555 / NBRC 12016 / NCIMB 10680 / K1)</name>
    <dbReference type="NCBI Taxonomy" id="431943"/>
    <lineage>
        <taxon>Bacteria</taxon>
        <taxon>Bacillati</taxon>
        <taxon>Bacillota</taxon>
        <taxon>Clostridia</taxon>
        <taxon>Eubacteriales</taxon>
        <taxon>Clostridiaceae</taxon>
        <taxon>Clostridium</taxon>
    </lineage>
</organism>
<dbReference type="InterPro" id="IPR048102">
    <property type="entry name" value="MobP3"/>
</dbReference>
<dbReference type="HOGENOM" id="CLU_011901_0_0_9"/>